<accession>A0A8X8XIF5</accession>
<dbReference type="AlphaFoldDB" id="A0A8X8XIF5"/>
<dbReference type="SUPFAM" id="SSF53800">
    <property type="entry name" value="Chelatase"/>
    <property type="match status" value="1"/>
</dbReference>
<dbReference type="PANTHER" id="PTHR11108:SF4">
    <property type="entry name" value="FERROCHELATASE-1, CHLOROPLASTIC_MITOCHONDRIAL"/>
    <property type="match status" value="1"/>
</dbReference>
<dbReference type="Proteomes" id="UP000298416">
    <property type="component" value="Unassembled WGS sequence"/>
</dbReference>
<keyword evidence="4" id="KW-0627">Porphyrin biosynthesis</keyword>
<dbReference type="CDD" id="cd00419">
    <property type="entry name" value="Ferrochelatase_C"/>
    <property type="match status" value="1"/>
</dbReference>
<dbReference type="GO" id="GO:0004325">
    <property type="term" value="F:ferrochelatase activity"/>
    <property type="evidence" value="ECO:0007669"/>
    <property type="project" value="InterPro"/>
</dbReference>
<keyword evidence="7" id="KW-1185">Reference proteome</keyword>
<organism evidence="6">
    <name type="scientific">Salvia splendens</name>
    <name type="common">Scarlet sage</name>
    <dbReference type="NCBI Taxonomy" id="180675"/>
    <lineage>
        <taxon>Eukaryota</taxon>
        <taxon>Viridiplantae</taxon>
        <taxon>Streptophyta</taxon>
        <taxon>Embryophyta</taxon>
        <taxon>Tracheophyta</taxon>
        <taxon>Spermatophyta</taxon>
        <taxon>Magnoliopsida</taxon>
        <taxon>eudicotyledons</taxon>
        <taxon>Gunneridae</taxon>
        <taxon>Pentapetalae</taxon>
        <taxon>asterids</taxon>
        <taxon>lamiids</taxon>
        <taxon>Lamiales</taxon>
        <taxon>Lamiaceae</taxon>
        <taxon>Nepetoideae</taxon>
        <taxon>Mentheae</taxon>
        <taxon>Salviinae</taxon>
        <taxon>Salvia</taxon>
        <taxon>Salvia subgen. Calosphace</taxon>
        <taxon>core Calosphace</taxon>
    </lineage>
</organism>
<keyword evidence="3" id="KW-0456">Lyase</keyword>
<dbReference type="NCBIfam" id="TIGR00109">
    <property type="entry name" value="hemH"/>
    <property type="match status" value="1"/>
</dbReference>
<evidence type="ECO:0000256" key="2">
    <source>
        <dbReference type="ARBA" id="ARBA00023133"/>
    </source>
</evidence>
<evidence type="ECO:0000256" key="4">
    <source>
        <dbReference type="ARBA" id="ARBA00023244"/>
    </source>
</evidence>
<reference evidence="6" key="1">
    <citation type="submission" date="2018-01" db="EMBL/GenBank/DDBJ databases">
        <authorList>
            <person name="Mao J.F."/>
        </authorList>
    </citation>
    <scope>NUCLEOTIDE SEQUENCE</scope>
    <source>
        <strain evidence="6">Huo1</strain>
        <tissue evidence="6">Leaf</tissue>
    </source>
</reference>
<proteinExistence type="inferred from homology"/>
<comment type="similarity">
    <text evidence="5">Belongs to the ferrochelatase family.</text>
</comment>
<comment type="caution">
    <text evidence="6">The sequence shown here is derived from an EMBL/GenBank/DDBJ whole genome shotgun (WGS) entry which is preliminary data.</text>
</comment>
<evidence type="ECO:0008006" key="8">
    <source>
        <dbReference type="Google" id="ProtNLM"/>
    </source>
</evidence>
<reference evidence="6" key="2">
    <citation type="submission" date="2020-08" db="EMBL/GenBank/DDBJ databases">
        <title>Plant Genome Project.</title>
        <authorList>
            <person name="Zhang R.-G."/>
        </authorList>
    </citation>
    <scope>NUCLEOTIDE SEQUENCE</scope>
    <source>
        <strain evidence="6">Huo1</strain>
        <tissue evidence="6">Leaf</tissue>
    </source>
</reference>
<dbReference type="PANTHER" id="PTHR11108">
    <property type="entry name" value="FERROCHELATASE"/>
    <property type="match status" value="1"/>
</dbReference>
<dbReference type="InterPro" id="IPR001015">
    <property type="entry name" value="Ferrochelatase"/>
</dbReference>
<evidence type="ECO:0000256" key="1">
    <source>
        <dbReference type="ARBA" id="ARBA00023004"/>
    </source>
</evidence>
<dbReference type="EMBL" id="PNBA02000008">
    <property type="protein sequence ID" value="KAG6414546.1"/>
    <property type="molecule type" value="Genomic_DNA"/>
</dbReference>
<dbReference type="Gene3D" id="3.40.50.1400">
    <property type="match status" value="1"/>
</dbReference>
<gene>
    <name evidence="6" type="ORF">SASPL_121918</name>
</gene>
<evidence type="ECO:0000256" key="3">
    <source>
        <dbReference type="ARBA" id="ARBA00023239"/>
    </source>
</evidence>
<keyword evidence="1" id="KW-0408">Iron</keyword>
<keyword evidence="2" id="KW-0350">Heme biosynthesis</keyword>
<evidence type="ECO:0000256" key="5">
    <source>
        <dbReference type="RuleBase" id="RU004185"/>
    </source>
</evidence>
<evidence type="ECO:0000313" key="6">
    <source>
        <dbReference type="EMBL" id="KAG6414546.1"/>
    </source>
</evidence>
<evidence type="ECO:0000313" key="7">
    <source>
        <dbReference type="Proteomes" id="UP000298416"/>
    </source>
</evidence>
<sequence>MFLLTCTWRCVSGTLLQRKQFIRNDEYLSGVPVAIIQSWYQREGYIKSMADLIEKRNYRRSQNQMSAHGVPVSYVESAGDPYRDQMEDCIFLIMQELKARGVPNAHTLAYQDGCIAKLLIFSDYGSRVGPVQWLKPYTDEVLVELGKQGIKSLLAVPVSFVSEDIETLEEIDMEYKELALESGIIHWGRVPALNCTSSFINDMADAVIEALPSAMAISPSAAAADDGLLVKLLFGSILPFFLFLSPKLKFAFKN</sequence>
<dbReference type="GO" id="GO:0006783">
    <property type="term" value="P:heme biosynthetic process"/>
    <property type="evidence" value="ECO:0007669"/>
    <property type="project" value="UniProtKB-KW"/>
</dbReference>
<name>A0A8X8XIF5_SALSN</name>
<dbReference type="InterPro" id="IPR033644">
    <property type="entry name" value="Ferrochelatase_C"/>
</dbReference>
<protein>
    <recommendedName>
        <fullName evidence="8">Ferrochelatase</fullName>
    </recommendedName>
</protein>
<dbReference type="GO" id="GO:0005739">
    <property type="term" value="C:mitochondrion"/>
    <property type="evidence" value="ECO:0007669"/>
    <property type="project" value="TreeGrafter"/>
</dbReference>
<dbReference type="Pfam" id="PF00762">
    <property type="entry name" value="Ferrochelatase"/>
    <property type="match status" value="1"/>
</dbReference>